<dbReference type="Proteomes" id="UP001056384">
    <property type="component" value="Chromosome 5"/>
</dbReference>
<keyword evidence="2" id="KW-0547">Nucleotide-binding</keyword>
<gene>
    <name evidence="5" type="ORF">Slin15195_G068600</name>
</gene>
<dbReference type="EMBL" id="CP099422">
    <property type="protein sequence ID" value="USW53541.1"/>
    <property type="molecule type" value="Genomic_DNA"/>
</dbReference>
<organism evidence="5 6">
    <name type="scientific">Septoria linicola</name>
    <dbReference type="NCBI Taxonomy" id="215465"/>
    <lineage>
        <taxon>Eukaryota</taxon>
        <taxon>Fungi</taxon>
        <taxon>Dikarya</taxon>
        <taxon>Ascomycota</taxon>
        <taxon>Pezizomycotina</taxon>
        <taxon>Dothideomycetes</taxon>
        <taxon>Dothideomycetidae</taxon>
        <taxon>Mycosphaerellales</taxon>
        <taxon>Mycosphaerellaceae</taxon>
        <taxon>Septoria</taxon>
    </lineage>
</organism>
<dbReference type="GO" id="GO:0016787">
    <property type="term" value="F:hydrolase activity"/>
    <property type="evidence" value="ECO:0007669"/>
    <property type="project" value="UniProtKB-KW"/>
</dbReference>
<keyword evidence="3 4" id="KW-0418">Kinase</keyword>
<accession>A0A9Q9AXC4</accession>
<evidence type="ECO:0000256" key="4">
    <source>
        <dbReference type="RuleBase" id="RU003330"/>
    </source>
</evidence>
<dbReference type="PROSITE" id="PS00113">
    <property type="entry name" value="ADENYLATE_KINASE"/>
    <property type="match status" value="1"/>
</dbReference>
<dbReference type="PRINTS" id="PR00094">
    <property type="entry name" value="ADENYLTKNASE"/>
</dbReference>
<comment type="similarity">
    <text evidence="4">Belongs to the adenylate kinase family.</text>
</comment>
<keyword evidence="1 4" id="KW-0808">Transferase</keyword>
<protein>
    <submittedName>
        <fullName evidence="5">Adenylate kinase/UMP-CMP kinase, P-loop containing nucleoside triphosphate hydrolase</fullName>
    </submittedName>
</protein>
<dbReference type="InterPro" id="IPR027417">
    <property type="entry name" value="P-loop_NTPase"/>
</dbReference>
<evidence type="ECO:0000256" key="3">
    <source>
        <dbReference type="ARBA" id="ARBA00022777"/>
    </source>
</evidence>
<dbReference type="Gene3D" id="3.40.50.300">
    <property type="entry name" value="P-loop containing nucleotide triphosphate hydrolases"/>
    <property type="match status" value="1"/>
</dbReference>
<dbReference type="PANTHER" id="PTHR23359">
    <property type="entry name" value="NUCLEOTIDE KINASE"/>
    <property type="match status" value="1"/>
</dbReference>
<dbReference type="InterPro" id="IPR000850">
    <property type="entry name" value="Adenylat/UMP-CMP_kin"/>
</dbReference>
<dbReference type="GO" id="GO:0019205">
    <property type="term" value="F:nucleobase-containing compound kinase activity"/>
    <property type="evidence" value="ECO:0007669"/>
    <property type="project" value="InterPro"/>
</dbReference>
<keyword evidence="6" id="KW-1185">Reference proteome</keyword>
<dbReference type="OrthoDB" id="442176at2759"/>
<dbReference type="AlphaFoldDB" id="A0A9Q9AXC4"/>
<dbReference type="Pfam" id="PF00406">
    <property type="entry name" value="ADK"/>
    <property type="match status" value="1"/>
</dbReference>
<dbReference type="GO" id="GO:0006139">
    <property type="term" value="P:nucleobase-containing compound metabolic process"/>
    <property type="evidence" value="ECO:0007669"/>
    <property type="project" value="InterPro"/>
</dbReference>
<dbReference type="SUPFAM" id="SSF52540">
    <property type="entry name" value="P-loop containing nucleoside triphosphate hydrolases"/>
    <property type="match status" value="1"/>
</dbReference>
<dbReference type="HAMAP" id="MF_00235">
    <property type="entry name" value="Adenylate_kinase_Adk"/>
    <property type="match status" value="1"/>
</dbReference>
<name>A0A9Q9AXC4_9PEZI</name>
<evidence type="ECO:0000313" key="6">
    <source>
        <dbReference type="Proteomes" id="UP001056384"/>
    </source>
</evidence>
<sequence>MASKDLPTARPQEQPDVTLIGLVGGPGFGKSTQCALLAKGLPIIHLSVGDTLRAEMNKPGSLYAEIIRANMSAGRVGPPELTTRLLRQRMEIAIRTQGIRTFILDGFPRNLEQCEYLEKMITPIQRLIVLDCSDEILFERLSTADRNRFDDQDETMVRKRLATFGETTSEVMKSFEARGAAEHINGEQDLDAVAERMRSIVNGVLCAKS</sequence>
<evidence type="ECO:0000256" key="1">
    <source>
        <dbReference type="ARBA" id="ARBA00022679"/>
    </source>
</evidence>
<evidence type="ECO:0000313" key="5">
    <source>
        <dbReference type="EMBL" id="USW53541.1"/>
    </source>
</evidence>
<dbReference type="GO" id="GO:0005524">
    <property type="term" value="F:ATP binding"/>
    <property type="evidence" value="ECO:0007669"/>
    <property type="project" value="InterPro"/>
</dbReference>
<reference evidence="5" key="1">
    <citation type="submission" date="2022-06" db="EMBL/GenBank/DDBJ databases">
        <title>Complete genome sequences of two strains of the flax pathogen Septoria linicola.</title>
        <authorList>
            <person name="Lapalu N."/>
            <person name="Simon A."/>
            <person name="Demenou B."/>
            <person name="Paumier D."/>
            <person name="Guillot M.-P."/>
            <person name="Gout L."/>
            <person name="Valade R."/>
        </authorList>
    </citation>
    <scope>NUCLEOTIDE SEQUENCE</scope>
    <source>
        <strain evidence="5">SE15195</strain>
    </source>
</reference>
<dbReference type="CDD" id="cd01428">
    <property type="entry name" value="ADK"/>
    <property type="match status" value="1"/>
</dbReference>
<dbReference type="InterPro" id="IPR033690">
    <property type="entry name" value="Adenylat_kinase_CS"/>
</dbReference>
<evidence type="ECO:0000256" key="2">
    <source>
        <dbReference type="ARBA" id="ARBA00022741"/>
    </source>
</evidence>
<keyword evidence="5" id="KW-0378">Hydrolase</keyword>
<proteinExistence type="inferred from homology"/>